<dbReference type="SUPFAM" id="SSF52038">
    <property type="entry name" value="Barstar-related"/>
    <property type="match status" value="1"/>
</dbReference>
<evidence type="ECO:0000313" key="3">
    <source>
        <dbReference type="EMBL" id="RXN92826.1"/>
    </source>
</evidence>
<comment type="caution">
    <text evidence="3">The sequence shown here is derived from an EMBL/GenBank/DDBJ whole genome shotgun (WGS) entry which is preliminary data.</text>
</comment>
<dbReference type="InterPro" id="IPR000468">
    <property type="entry name" value="Barstar"/>
</dbReference>
<evidence type="ECO:0000259" key="2">
    <source>
        <dbReference type="Pfam" id="PF01337"/>
    </source>
</evidence>
<keyword evidence="4" id="KW-1185">Reference proteome</keyword>
<dbReference type="Pfam" id="PF01337">
    <property type="entry name" value="Barstar"/>
    <property type="match status" value="1"/>
</dbReference>
<dbReference type="OrthoDB" id="5295683at2"/>
<dbReference type="Proteomes" id="UP000290849">
    <property type="component" value="Unassembled WGS sequence"/>
</dbReference>
<dbReference type="RefSeq" id="WP_129148787.1">
    <property type="nucleotide sequence ID" value="NZ_JBHSDO010000006.1"/>
</dbReference>
<dbReference type="InterPro" id="IPR035905">
    <property type="entry name" value="Barstar-like_sf"/>
</dbReference>
<sequence length="131" mass="15301">MYIDDYFQFRDNFDVRLPCAGFCATLPVGVESSEELIEVLKKILLFPAYCGSNWNAIDECMGDFSWIEQCQISLIHPVIPKVPALELKIYIEILYSRVESWRYDDDHKFIVIFNNKDRTIVESALFSHPNK</sequence>
<evidence type="ECO:0000256" key="1">
    <source>
        <dbReference type="ARBA" id="ARBA00006845"/>
    </source>
</evidence>
<feature type="domain" description="Barstar (barnase inhibitor)" evidence="2">
    <location>
        <begin position="29"/>
        <end position="111"/>
    </location>
</feature>
<dbReference type="AlphaFoldDB" id="A0A4Q1HQY3"/>
<evidence type="ECO:0000313" key="4">
    <source>
        <dbReference type="Proteomes" id="UP000290849"/>
    </source>
</evidence>
<protein>
    <recommendedName>
        <fullName evidence="2">Barstar (barnase inhibitor) domain-containing protein</fullName>
    </recommendedName>
</protein>
<accession>A0A4Q1HQY3</accession>
<reference evidence="3 4" key="1">
    <citation type="journal article" date="2017" name="Int. J. Syst. Evol. Microbiol.">
        <title>Achromobacter aloeverae sp. nov., isolated from the root of Aloe vera (L.) Burm.f.</title>
        <authorList>
            <person name="Kuncharoen N."/>
            <person name="Muramatsu Y."/>
            <person name="Shibata C."/>
            <person name="Kamakura Y."/>
            <person name="Nakagawa Y."/>
            <person name="Tanasupawat S."/>
        </authorList>
    </citation>
    <scope>NUCLEOTIDE SEQUENCE [LARGE SCALE GENOMIC DNA]</scope>
    <source>
        <strain evidence="3 4">AVA-1</strain>
    </source>
</reference>
<dbReference type="Gene3D" id="3.30.370.10">
    <property type="entry name" value="Barstar-like"/>
    <property type="match status" value="1"/>
</dbReference>
<proteinExistence type="inferred from homology"/>
<dbReference type="EMBL" id="PYAL01000001">
    <property type="protein sequence ID" value="RXN92826.1"/>
    <property type="molecule type" value="Genomic_DNA"/>
</dbReference>
<organism evidence="3 4">
    <name type="scientific">Achromobacter aloeverae</name>
    <dbReference type="NCBI Taxonomy" id="1750518"/>
    <lineage>
        <taxon>Bacteria</taxon>
        <taxon>Pseudomonadati</taxon>
        <taxon>Pseudomonadota</taxon>
        <taxon>Betaproteobacteria</taxon>
        <taxon>Burkholderiales</taxon>
        <taxon>Alcaligenaceae</taxon>
        <taxon>Achromobacter</taxon>
    </lineage>
</organism>
<comment type="similarity">
    <text evidence="1">Belongs to the barstar family.</text>
</comment>
<name>A0A4Q1HQY3_9BURK</name>
<gene>
    <name evidence="3" type="ORF">C7R54_03530</name>
</gene>